<name>W7UJJ3_RUMFL</name>
<dbReference type="CDD" id="cd10318">
    <property type="entry name" value="RGL11"/>
    <property type="match status" value="1"/>
</dbReference>
<organism evidence="3 4">
    <name type="scientific">Ruminococcus flavefaciens 007c</name>
    <dbReference type="NCBI Taxonomy" id="1341157"/>
    <lineage>
        <taxon>Bacteria</taxon>
        <taxon>Bacillati</taxon>
        <taxon>Bacillota</taxon>
        <taxon>Clostridia</taxon>
        <taxon>Eubacteriales</taxon>
        <taxon>Oscillospiraceae</taxon>
        <taxon>Ruminococcus</taxon>
    </lineage>
</organism>
<feature type="domain" description="Dockerin" evidence="2">
    <location>
        <begin position="922"/>
        <end position="1001"/>
    </location>
</feature>
<dbReference type="InterPro" id="IPR013783">
    <property type="entry name" value="Ig-like_fold"/>
</dbReference>
<dbReference type="InterPro" id="IPR041624">
    <property type="entry name" value="RGI_lyase"/>
</dbReference>
<dbReference type="InterPro" id="IPR028994">
    <property type="entry name" value="Integrin_alpha_N"/>
</dbReference>
<comment type="caution">
    <text evidence="3">The sequence shown here is derived from an EMBL/GenBank/DDBJ whole genome shotgun (WGS) entry which is preliminary data.</text>
</comment>
<dbReference type="RefSeq" id="WP_242836247.1">
    <property type="nucleotide sequence ID" value="NZ_ATAX01000003.1"/>
</dbReference>
<dbReference type="PATRIC" id="fig|1341157.4.peg.29"/>
<dbReference type="PANTHER" id="PTHR43118:SF1">
    <property type="entry name" value="RHAMNOGALACTURONAN LYASE (EUROFUNG)"/>
    <property type="match status" value="1"/>
</dbReference>
<dbReference type="Gene3D" id="1.10.1330.10">
    <property type="entry name" value="Dockerin domain"/>
    <property type="match status" value="1"/>
</dbReference>
<reference evidence="3 4" key="1">
    <citation type="journal article" date="2014" name="PLoS ONE">
        <title>Rumen cellulosomics: divergent fiber-degrading strategies revealed by comparative genome-wide analysis of six ruminococcal strains.</title>
        <authorList>
            <person name="Dassa B."/>
            <person name="Borovok I."/>
            <person name="Ruimy-Israeli V."/>
            <person name="Lamed R."/>
            <person name="Flint H.J."/>
            <person name="Duncan S.H."/>
            <person name="Henrissat B."/>
            <person name="Coutinho P."/>
            <person name="Morrison M."/>
            <person name="Mosoni P."/>
            <person name="Yeoman C.J."/>
            <person name="White B.A."/>
            <person name="Bayer E.A."/>
        </authorList>
    </citation>
    <scope>NUCLEOTIDE SEQUENCE [LARGE SCALE GENOMIC DNA]</scope>
    <source>
        <strain evidence="3 4">007c</strain>
    </source>
</reference>
<accession>W7UJJ3</accession>
<dbReference type="Proteomes" id="UP000019365">
    <property type="component" value="Unassembled WGS sequence"/>
</dbReference>
<evidence type="ECO:0000256" key="1">
    <source>
        <dbReference type="SAM" id="SignalP"/>
    </source>
</evidence>
<gene>
    <name evidence="3" type="ORF">RF007C_04480</name>
</gene>
<dbReference type="Pfam" id="PF18370">
    <property type="entry name" value="RGI_lyase"/>
    <property type="match status" value="1"/>
</dbReference>
<feature type="signal peptide" evidence="1">
    <location>
        <begin position="1"/>
        <end position="25"/>
    </location>
</feature>
<evidence type="ECO:0000313" key="3">
    <source>
        <dbReference type="EMBL" id="EWM55216.1"/>
    </source>
</evidence>
<proteinExistence type="predicted"/>
<dbReference type="SUPFAM" id="SSF63446">
    <property type="entry name" value="Type I dockerin domain"/>
    <property type="match status" value="1"/>
</dbReference>
<evidence type="ECO:0000313" key="4">
    <source>
        <dbReference type="Proteomes" id="UP000019365"/>
    </source>
</evidence>
<dbReference type="SUPFAM" id="SSF69318">
    <property type="entry name" value="Integrin alpha N-terminal domain"/>
    <property type="match status" value="1"/>
</dbReference>
<dbReference type="PROSITE" id="PS51766">
    <property type="entry name" value="DOCKERIN"/>
    <property type="match status" value="1"/>
</dbReference>
<dbReference type="InterPro" id="IPR036439">
    <property type="entry name" value="Dockerin_dom_sf"/>
</dbReference>
<keyword evidence="4" id="KW-1185">Reference proteome</keyword>
<dbReference type="eggNOG" id="COG4124">
    <property type="taxonomic scope" value="Bacteria"/>
</dbReference>
<dbReference type="AlphaFoldDB" id="W7UJJ3"/>
<feature type="chain" id="PRO_5039681883" description="Dockerin domain-containing protein" evidence="1">
    <location>
        <begin position="26"/>
        <end position="1003"/>
    </location>
</feature>
<evidence type="ECO:0000259" key="2">
    <source>
        <dbReference type="PROSITE" id="PS51766"/>
    </source>
</evidence>
<dbReference type="Gene3D" id="2.60.40.10">
    <property type="entry name" value="Immunoglobulins"/>
    <property type="match status" value="1"/>
</dbReference>
<dbReference type="PANTHER" id="PTHR43118">
    <property type="entry name" value="RHAMNOGALACTURONAN LYASE (EUROFUNG)"/>
    <property type="match status" value="1"/>
</dbReference>
<dbReference type="InterPro" id="IPR016134">
    <property type="entry name" value="Dockerin_dom"/>
</dbReference>
<keyword evidence="1" id="KW-0732">Signal</keyword>
<protein>
    <recommendedName>
        <fullName evidence="2">Dockerin domain-containing protein</fullName>
    </recommendedName>
</protein>
<dbReference type="InterPro" id="IPR049366">
    <property type="entry name" value="RGL11_C"/>
</dbReference>
<dbReference type="EMBL" id="ATAX01000003">
    <property type="protein sequence ID" value="EWM55216.1"/>
    <property type="molecule type" value="Genomic_DNA"/>
</dbReference>
<dbReference type="Pfam" id="PF21348">
    <property type="entry name" value="RGL11_C"/>
    <property type="match status" value="1"/>
</dbReference>
<dbReference type="eggNOG" id="COG1520">
    <property type="taxonomic scope" value="Bacteria"/>
</dbReference>
<dbReference type="InterPro" id="IPR034641">
    <property type="entry name" value="RGL11"/>
</dbReference>
<sequence length="1003" mass="108964">MNLKLKKLTAAAAALAIAVTSNIGAGLTADAAYGVGGNGSAVMEYLDRGIYAIKSGNGMFISWRFNANDDDNAEFQLFRDDQLIYTSKAGEATNYWDAQGNSGSKYRVDTLVNGSVVSSEDCRFTSGTNYFDIPLKSPGSIYSPNDCCAGDVNGDGQYEIIVKWDPSDSQDNSKTGKTSNVYIDCYTLTGQQLWRIDLGRNIRAGQHYTQLAVADFDCDGKAELVTKTCDGTVDGTGKAIGNASANYVDSSGLVLQGPEYMTLFEGATGKALDTIDFPVTRGDATSNTAKSTWGDNYGNRCERYNCAIAYLDGVHPSVIYGRGYYTRLTLSAVDVVNGKLSKKWVFDTGFNTSDPAYGCGNHNVMVADFDNDGRQEVCMGACCIDDNGKLLWSTRQGHGDAMHVGDLDPKREGIEVFLCHESGNYGISLVDGKTGSIIWHYDGDKDTGRCCADNIIAGNSGAEFWGSRPAYNVYDVSGKQIGSKQPSTNFLIYWDGDLERELLDDIYITDAKGVDQYQTIFTASGCASNNGTKAVPCLTADLFGDWREELVLRTEDNSKLRVWCTNTETKYRITTLMHDMQYRMQCGCQQSSYNQPPHTSFYLGTEAQLPERPNVKLNNTPPEPVNGKLVKNLLVKDSANSGAWKLMESNKTGGAIYGDRDFTYTALPAELENCEYIMTACNSKNTDSDLAEFIAAEKAEVYVLVDTREEAANLVPSWLSSYTRTDLTAKSSNDVDFAAYKKTVQAGEKVVLGTNGMSGNVINYTVFLKKPETVTTTTTTSVTTTTMTTTTEPEITITVNGGYNITEVLSYPSKTIYNEGENLDMSGVSVKARSVTYWESMSSANSGVIYGEPVVIENISLDPQSAVISGANGESRNGSQLPQVKEGTYEVTYNGQFNAEGKMLTFNNFNYEITVKKNDEEKADLMGDANCDGVVDLSDAILIMQALANPNKYGIGGTAEKPLTKKGQLNADVDTATKGLTGDDAVRIQEYLLKKIATLDPNG</sequence>
<dbReference type="GO" id="GO:0000272">
    <property type="term" value="P:polysaccharide catabolic process"/>
    <property type="evidence" value="ECO:0007669"/>
    <property type="project" value="InterPro"/>
</dbReference>